<sequence>MDFSDLDRDSDSEHNSNDIAAILQYLISSGQVRIIAASPQLYNDGSDDETAVRCTPKADHYPDTSCLKGSDLSQAILLNSGALNDRHANSPAGMIPMPCMLRSREIGMNGRQHFTLGDRCQIMQRVIPNKKDTLDSYHGKVFCGTFAKDGDVFMSAAQDYNIRLYDTSRGFFKLKKRVEARDVGWSILDTAVSPDGNTFIYCSWSEC</sequence>
<evidence type="ECO:0000313" key="1">
    <source>
        <dbReference type="EMBL" id="GBM36749.1"/>
    </source>
</evidence>
<dbReference type="InterPro" id="IPR011047">
    <property type="entry name" value="Quinoprotein_ADH-like_sf"/>
</dbReference>
<dbReference type="Gene3D" id="2.130.10.10">
    <property type="entry name" value="YVTN repeat-like/Quinoprotein amine dehydrogenase"/>
    <property type="match status" value="1"/>
</dbReference>
<accession>A0A4Y2F8Q5</accession>
<dbReference type="SUPFAM" id="SSF50998">
    <property type="entry name" value="Quinoprotein alcohol dehydrogenase-like"/>
    <property type="match status" value="1"/>
</dbReference>
<dbReference type="GO" id="GO:0080008">
    <property type="term" value="C:Cul4-RING E3 ubiquitin ligase complex"/>
    <property type="evidence" value="ECO:0007669"/>
    <property type="project" value="TreeGrafter"/>
</dbReference>
<name>A0A4Y2F8Q5_ARAVE</name>
<dbReference type="PANTHER" id="PTHR19847">
    <property type="entry name" value="DDB1- AND CUL4-ASSOCIATED FACTOR 11"/>
    <property type="match status" value="1"/>
</dbReference>
<reference evidence="1 2" key="1">
    <citation type="journal article" date="2019" name="Sci. Rep.">
        <title>Orb-weaving spider Araneus ventricosus genome elucidates the spidroin gene catalogue.</title>
        <authorList>
            <person name="Kono N."/>
            <person name="Nakamura H."/>
            <person name="Ohtoshi R."/>
            <person name="Moran D.A.P."/>
            <person name="Shinohara A."/>
            <person name="Yoshida Y."/>
            <person name="Fujiwara M."/>
            <person name="Mori M."/>
            <person name="Tomita M."/>
            <person name="Arakawa K."/>
        </authorList>
    </citation>
    <scope>NUCLEOTIDE SEQUENCE [LARGE SCALE GENOMIC DNA]</scope>
</reference>
<dbReference type="InterPro" id="IPR015943">
    <property type="entry name" value="WD40/YVTN_repeat-like_dom_sf"/>
</dbReference>
<protein>
    <submittedName>
        <fullName evidence="1">DDB1-and CUL4-associated factor 11</fullName>
    </submittedName>
</protein>
<dbReference type="InterPro" id="IPR051859">
    <property type="entry name" value="DCAF"/>
</dbReference>
<comment type="caution">
    <text evidence="1">The sequence shown here is derived from an EMBL/GenBank/DDBJ whole genome shotgun (WGS) entry which is preliminary data.</text>
</comment>
<dbReference type="GO" id="GO:0043161">
    <property type="term" value="P:proteasome-mediated ubiquitin-dependent protein catabolic process"/>
    <property type="evidence" value="ECO:0007669"/>
    <property type="project" value="TreeGrafter"/>
</dbReference>
<organism evidence="1 2">
    <name type="scientific">Araneus ventricosus</name>
    <name type="common">Orbweaver spider</name>
    <name type="synonym">Epeira ventricosa</name>
    <dbReference type="NCBI Taxonomy" id="182803"/>
    <lineage>
        <taxon>Eukaryota</taxon>
        <taxon>Metazoa</taxon>
        <taxon>Ecdysozoa</taxon>
        <taxon>Arthropoda</taxon>
        <taxon>Chelicerata</taxon>
        <taxon>Arachnida</taxon>
        <taxon>Araneae</taxon>
        <taxon>Araneomorphae</taxon>
        <taxon>Entelegynae</taxon>
        <taxon>Araneoidea</taxon>
        <taxon>Araneidae</taxon>
        <taxon>Araneus</taxon>
    </lineage>
</organism>
<gene>
    <name evidence="1" type="primary">DCAF11_0</name>
    <name evidence="1" type="ORF">AVEN_273794_1</name>
</gene>
<dbReference type="OrthoDB" id="63070at2759"/>
<dbReference type="EMBL" id="BGPR01000819">
    <property type="protein sequence ID" value="GBM36749.1"/>
    <property type="molecule type" value="Genomic_DNA"/>
</dbReference>
<proteinExistence type="predicted"/>
<dbReference type="Proteomes" id="UP000499080">
    <property type="component" value="Unassembled WGS sequence"/>
</dbReference>
<feature type="non-terminal residue" evidence="1">
    <location>
        <position position="207"/>
    </location>
</feature>
<dbReference type="PANTHER" id="PTHR19847:SF7">
    <property type="entry name" value="DDB1- AND CUL4-ASSOCIATED FACTOR 11"/>
    <property type="match status" value="1"/>
</dbReference>
<dbReference type="AlphaFoldDB" id="A0A4Y2F8Q5"/>
<keyword evidence="2" id="KW-1185">Reference proteome</keyword>
<evidence type="ECO:0000313" key="2">
    <source>
        <dbReference type="Proteomes" id="UP000499080"/>
    </source>
</evidence>